<dbReference type="AlphaFoldDB" id="A0A1H9JSB9"/>
<gene>
    <name evidence="1" type="ORF">SAMN04488023_10249</name>
</gene>
<sequence length="74" mass="8289">MVCVYPPWSVTHGPVTRINNQIDLNKLKLQYMVCVCTPWSVTHGPVTTINNQIDLNLSKITVYGLCVTDHGFTV</sequence>
<keyword evidence="2" id="KW-1185">Reference proteome</keyword>
<accession>A0A1H9JSB9</accession>
<dbReference type="Proteomes" id="UP000199572">
    <property type="component" value="Unassembled WGS sequence"/>
</dbReference>
<evidence type="ECO:0000313" key="1">
    <source>
        <dbReference type="EMBL" id="SEQ89663.1"/>
    </source>
</evidence>
<reference evidence="1 2" key="1">
    <citation type="submission" date="2016-10" db="EMBL/GenBank/DDBJ databases">
        <authorList>
            <person name="de Groot N.N."/>
        </authorList>
    </citation>
    <scope>NUCLEOTIDE SEQUENCE [LARGE SCALE GENOMIC DNA]</scope>
    <source>
        <strain evidence="1 2">DSM 18610</strain>
    </source>
</reference>
<proteinExistence type="predicted"/>
<dbReference type="EMBL" id="FOGG01000002">
    <property type="protein sequence ID" value="SEQ89663.1"/>
    <property type="molecule type" value="Genomic_DNA"/>
</dbReference>
<name>A0A1H9JSB9_9SPHI</name>
<organism evidence="1 2">
    <name type="scientific">Pedobacter rhizosphaerae</name>
    <dbReference type="NCBI Taxonomy" id="390241"/>
    <lineage>
        <taxon>Bacteria</taxon>
        <taxon>Pseudomonadati</taxon>
        <taxon>Bacteroidota</taxon>
        <taxon>Sphingobacteriia</taxon>
        <taxon>Sphingobacteriales</taxon>
        <taxon>Sphingobacteriaceae</taxon>
        <taxon>Pedobacter</taxon>
    </lineage>
</organism>
<protein>
    <submittedName>
        <fullName evidence="1">Uncharacterized protein</fullName>
    </submittedName>
</protein>
<evidence type="ECO:0000313" key="2">
    <source>
        <dbReference type="Proteomes" id="UP000199572"/>
    </source>
</evidence>
<dbReference type="STRING" id="390241.SAMN04488023_10249"/>